<dbReference type="GO" id="GO:0005829">
    <property type="term" value="C:cytosol"/>
    <property type="evidence" value="ECO:0007669"/>
    <property type="project" value="TreeGrafter"/>
</dbReference>
<keyword evidence="8 12" id="KW-0175">Coiled coil</keyword>
<sequence length="901" mass="102172">MEEMPKTYDPQVTEPKMLDKWLNGGYYQRGPEKRPGAGDCTVVIPPPNVTGKLHMGHALDDSIQDAIVRQARMRGRSTRWIFGTDHAGIATQTKVDKKLKEEGKNRLEMGREAFIDACWDWTHEYGGIIQQQIRRMGCSIDFEDERFTMDPDYAEAVRRVFCDWYHDGLIYRGKRIVNWCPSCTTAISDDEAEYKDEKGHLWHLRYPLTEPVNGQEYIVVATTRPETMLGDTGVAVSPKDPEKAAFVGKTVKLPIVDREIPIFEDWHVDAGFGSGFVKVTPAHDPNDYAMGEAHGLEKINIFDEHAVVVDGYGEFSGLTRDECREKVVAWFEEHGLLDHIEEHDHSVMHCYRCDSTLEPWLSEQWFVAVDKLKGPAMEAVTSGKVRFNAERWKQSYLTWMENLKDWCISRQLWWGHRIPVFYCEDCGWEDALMEDVDVCPKCGGHHVHQDENVLDTWFSSQLWTFATQGWPQHPEQLEGHHPTTALVTARDIIALWVARMIMSSLYFLDEIPFHDVVIYPTVLAKDGSRMSKSKGNGVDPMDLMDKYGADAMRFNLLSLFTNNQDVRFDADFDKQKNFLGSARTEQAKAFLTKIWNASRFLLMNMEGYTPGEPVAETAADAWMFSRLAKTVGQVTEGIESYAFGDVARSLQSFFWNEVCDWYIEVTKTRLSDAEARLQAQRNLIFVLDTSLRLMHPLMPFATEAIWETMPASWLDADGERAEALMVADWPEPAAYERWINEPAERAFELTRAVVTDVRSTRARYRISPKEQLGVDVRANSDEVAEAIRGMAEFICAFARVSPLDITTEEVAEKPEGSIVLAGADFDAYILVGDLVDFAAERARIEKAIAKAEKELAGAEKTLANEGFIAKAAPEVVAKKRERAEELKAEIGALAAQLADFA</sequence>
<organism evidence="16 17">
    <name type="scientific">Enorma shizhengliae</name>
    <dbReference type="NCBI Taxonomy" id="2606615"/>
    <lineage>
        <taxon>Bacteria</taxon>
        <taxon>Bacillati</taxon>
        <taxon>Actinomycetota</taxon>
        <taxon>Coriobacteriia</taxon>
        <taxon>Coriobacteriales</taxon>
        <taxon>Coriobacteriaceae</taxon>
        <taxon>Enorma</taxon>
    </lineage>
</organism>
<dbReference type="InterPro" id="IPR014729">
    <property type="entry name" value="Rossmann-like_a/b/a_fold"/>
</dbReference>
<protein>
    <recommendedName>
        <fullName evidence="12">Valine--tRNA ligase</fullName>
        <ecNumber evidence="12">6.1.1.9</ecNumber>
    </recommendedName>
    <alternativeName>
        <fullName evidence="12">Valyl-tRNA synthetase</fullName>
        <shortName evidence="12">ValRS</shortName>
    </alternativeName>
</protein>
<dbReference type="GO" id="GO:0006438">
    <property type="term" value="P:valyl-tRNA aminoacylation"/>
    <property type="evidence" value="ECO:0007669"/>
    <property type="project" value="UniProtKB-UniRule"/>
</dbReference>
<evidence type="ECO:0000256" key="6">
    <source>
        <dbReference type="ARBA" id="ARBA00022840"/>
    </source>
</evidence>
<keyword evidence="3 12" id="KW-0963">Cytoplasm</keyword>
<dbReference type="PANTHER" id="PTHR11946">
    <property type="entry name" value="VALYL-TRNA SYNTHETASES"/>
    <property type="match status" value="1"/>
</dbReference>
<dbReference type="Proteomes" id="UP000470010">
    <property type="component" value="Unassembled WGS sequence"/>
</dbReference>
<evidence type="ECO:0000256" key="11">
    <source>
        <dbReference type="ARBA" id="ARBA00060830"/>
    </source>
</evidence>
<dbReference type="FunFam" id="1.10.287.380:FF:000001">
    <property type="entry name" value="Valine--tRNA ligase"/>
    <property type="match status" value="1"/>
</dbReference>
<comment type="domain">
    <text evidence="12">ValRS has two distinct active sites: one for aminoacylation and one for editing. The misactivated threonine is translocated from the active site to the editing site.</text>
</comment>
<accession>A0A7K0G9P2</accession>
<evidence type="ECO:0000256" key="9">
    <source>
        <dbReference type="ARBA" id="ARBA00023146"/>
    </source>
</evidence>
<reference evidence="17" key="1">
    <citation type="submission" date="2019-08" db="EMBL/GenBank/DDBJ databases">
        <title>Arthrobacter sp. nov., isolated from plateau pika and Tibetan wild ass.</title>
        <authorList>
            <person name="Ge Y."/>
        </authorList>
    </citation>
    <scope>NUCLEOTIDE SEQUENCE [LARGE SCALE GENOMIC DNA]</scope>
    <source>
        <strain evidence="17">HF-1365</strain>
    </source>
</reference>
<dbReference type="Gene3D" id="1.10.287.380">
    <property type="entry name" value="Valyl-tRNA synthetase, C-terminal domain"/>
    <property type="match status" value="1"/>
</dbReference>
<feature type="domain" description="Valyl-tRNA synthetase tRNA-binding arm" evidence="15">
    <location>
        <begin position="836"/>
        <end position="899"/>
    </location>
</feature>
<dbReference type="GO" id="GO:0005524">
    <property type="term" value="F:ATP binding"/>
    <property type="evidence" value="ECO:0007669"/>
    <property type="project" value="UniProtKB-UniRule"/>
</dbReference>
<evidence type="ECO:0000256" key="3">
    <source>
        <dbReference type="ARBA" id="ARBA00022490"/>
    </source>
</evidence>
<dbReference type="RefSeq" id="WP_144688169.1">
    <property type="nucleotide sequence ID" value="NZ_VLLQ01000005.1"/>
</dbReference>
<dbReference type="Gene3D" id="3.90.740.10">
    <property type="entry name" value="Valyl/Leucyl/Isoleucyl-tRNA synthetase, editing domain"/>
    <property type="match status" value="1"/>
</dbReference>
<evidence type="ECO:0000256" key="7">
    <source>
        <dbReference type="ARBA" id="ARBA00022917"/>
    </source>
</evidence>
<dbReference type="InterPro" id="IPR010978">
    <property type="entry name" value="tRNA-bd_arm"/>
</dbReference>
<dbReference type="EMBL" id="VTFZ01000003">
    <property type="protein sequence ID" value="MRX79706.1"/>
    <property type="molecule type" value="Genomic_DNA"/>
</dbReference>
<dbReference type="InterPro" id="IPR019499">
    <property type="entry name" value="Val-tRNA_synth_tRNA-bd"/>
</dbReference>
<dbReference type="SUPFAM" id="SSF46589">
    <property type="entry name" value="tRNA-binding arm"/>
    <property type="match status" value="1"/>
</dbReference>
<dbReference type="NCBIfam" id="NF004349">
    <property type="entry name" value="PRK05729.1"/>
    <property type="match status" value="1"/>
</dbReference>
<name>A0A7K0G9P2_9ACTN</name>
<dbReference type="Gene3D" id="3.40.50.620">
    <property type="entry name" value="HUPs"/>
    <property type="match status" value="2"/>
</dbReference>
<feature type="domain" description="Aminoacyl-tRNA synthetase class Ia" evidence="13">
    <location>
        <begin position="16"/>
        <end position="568"/>
    </location>
</feature>
<keyword evidence="4 12" id="KW-0436">Ligase</keyword>
<keyword evidence="5 12" id="KW-0547">Nucleotide-binding</keyword>
<dbReference type="Pfam" id="PF00133">
    <property type="entry name" value="tRNA-synt_1"/>
    <property type="match status" value="1"/>
</dbReference>
<keyword evidence="6 12" id="KW-0067">ATP-binding</keyword>
<evidence type="ECO:0000259" key="15">
    <source>
        <dbReference type="Pfam" id="PF10458"/>
    </source>
</evidence>
<dbReference type="NCBIfam" id="TIGR00422">
    <property type="entry name" value="valS"/>
    <property type="match status" value="1"/>
</dbReference>
<dbReference type="GO" id="GO:0004832">
    <property type="term" value="F:valine-tRNA ligase activity"/>
    <property type="evidence" value="ECO:0007669"/>
    <property type="project" value="UniProtKB-UniRule"/>
</dbReference>
<dbReference type="InterPro" id="IPR009008">
    <property type="entry name" value="Val/Leu/Ile-tRNA-synth_edit"/>
</dbReference>
<dbReference type="AlphaFoldDB" id="A0A7K0G9P2"/>
<dbReference type="Gene3D" id="1.10.730.10">
    <property type="entry name" value="Isoleucyl-tRNA Synthetase, Domain 1"/>
    <property type="match status" value="1"/>
</dbReference>
<comment type="catalytic activity">
    <reaction evidence="10 12">
        <text>tRNA(Val) + L-valine + ATP = L-valyl-tRNA(Val) + AMP + diphosphate</text>
        <dbReference type="Rhea" id="RHEA:10704"/>
        <dbReference type="Rhea" id="RHEA-COMP:9672"/>
        <dbReference type="Rhea" id="RHEA-COMP:9708"/>
        <dbReference type="ChEBI" id="CHEBI:30616"/>
        <dbReference type="ChEBI" id="CHEBI:33019"/>
        <dbReference type="ChEBI" id="CHEBI:57762"/>
        <dbReference type="ChEBI" id="CHEBI:78442"/>
        <dbReference type="ChEBI" id="CHEBI:78537"/>
        <dbReference type="ChEBI" id="CHEBI:456215"/>
        <dbReference type="EC" id="6.1.1.9"/>
    </reaction>
</comment>
<dbReference type="CDD" id="cd00817">
    <property type="entry name" value="ValRS_core"/>
    <property type="match status" value="1"/>
</dbReference>
<evidence type="ECO:0000259" key="14">
    <source>
        <dbReference type="Pfam" id="PF08264"/>
    </source>
</evidence>
<dbReference type="InterPro" id="IPR037118">
    <property type="entry name" value="Val-tRNA_synth_C_sf"/>
</dbReference>
<feature type="binding site" evidence="12">
    <location>
        <position position="532"/>
    </location>
    <ligand>
        <name>ATP</name>
        <dbReference type="ChEBI" id="CHEBI:30616"/>
    </ligand>
</feature>
<dbReference type="PANTHER" id="PTHR11946:SF93">
    <property type="entry name" value="VALINE--TRNA LIGASE, CHLOROPLASTIC_MITOCHONDRIAL 2"/>
    <property type="match status" value="1"/>
</dbReference>
<dbReference type="InterPro" id="IPR002300">
    <property type="entry name" value="aa-tRNA-synth_Ia"/>
</dbReference>
<evidence type="ECO:0000259" key="13">
    <source>
        <dbReference type="Pfam" id="PF00133"/>
    </source>
</evidence>
<evidence type="ECO:0000256" key="4">
    <source>
        <dbReference type="ARBA" id="ARBA00022598"/>
    </source>
</evidence>
<dbReference type="InterPro" id="IPR001412">
    <property type="entry name" value="aa-tRNA-synth_I_CS"/>
</dbReference>
<dbReference type="SUPFAM" id="SSF52374">
    <property type="entry name" value="Nucleotidylyl transferase"/>
    <property type="match status" value="1"/>
</dbReference>
<feature type="short sequence motif" description="'HIGH' region" evidence="12">
    <location>
        <begin position="47"/>
        <end position="57"/>
    </location>
</feature>
<evidence type="ECO:0000313" key="16">
    <source>
        <dbReference type="EMBL" id="MRX79706.1"/>
    </source>
</evidence>
<keyword evidence="9 12" id="KW-0030">Aminoacyl-tRNA synthetase</keyword>
<dbReference type="GO" id="GO:0002161">
    <property type="term" value="F:aminoacyl-tRNA deacylase activity"/>
    <property type="evidence" value="ECO:0007669"/>
    <property type="project" value="InterPro"/>
</dbReference>
<proteinExistence type="inferred from homology"/>
<dbReference type="InterPro" id="IPR033705">
    <property type="entry name" value="Anticodon_Ia_Val"/>
</dbReference>
<comment type="similarity">
    <text evidence="11 12">Belongs to the class-I aminoacyl-tRNA synthetase family. ValS type 1 subfamily.</text>
</comment>
<comment type="function">
    <text evidence="12">Catalyzes the attachment of valine to tRNA(Val). As ValRS can inadvertently accommodate and process structurally similar amino acids such as threonine, to avoid such errors, it has a 'posttransfer' editing activity that hydrolyzes mischarged Thr-tRNA(Val) in a tRNA-dependent manner.</text>
</comment>
<dbReference type="Gene3D" id="2.170.220.10">
    <property type="match status" value="1"/>
</dbReference>
<dbReference type="SUPFAM" id="SSF47323">
    <property type="entry name" value="Anticodon-binding domain of a subclass of class I aminoacyl-tRNA synthetases"/>
    <property type="match status" value="1"/>
</dbReference>
<dbReference type="Pfam" id="PF10458">
    <property type="entry name" value="Val_tRNA-synt_C"/>
    <property type="match status" value="1"/>
</dbReference>
<dbReference type="PRINTS" id="PR00986">
    <property type="entry name" value="TRNASYNTHVAL"/>
</dbReference>
<dbReference type="Pfam" id="PF08264">
    <property type="entry name" value="Anticodon_1"/>
    <property type="match status" value="1"/>
</dbReference>
<comment type="caution">
    <text evidence="16">The sequence shown here is derived from an EMBL/GenBank/DDBJ whole genome shotgun (WGS) entry which is preliminary data.</text>
</comment>
<keyword evidence="7 12" id="KW-0648">Protein biosynthesis</keyword>
<evidence type="ECO:0000256" key="1">
    <source>
        <dbReference type="ARBA" id="ARBA00004496"/>
    </source>
</evidence>
<comment type="caution">
    <text evidence="12">Lacks conserved residue(s) required for the propagation of feature annotation.</text>
</comment>
<comment type="domain">
    <text evidence="12">The C-terminal coiled-coil domain is crucial for aminoacylation activity.</text>
</comment>
<evidence type="ECO:0000313" key="17">
    <source>
        <dbReference type="Proteomes" id="UP000470010"/>
    </source>
</evidence>
<evidence type="ECO:0000256" key="5">
    <source>
        <dbReference type="ARBA" id="ARBA00022741"/>
    </source>
</evidence>
<dbReference type="CDD" id="cd07962">
    <property type="entry name" value="Anticodon_Ia_Val"/>
    <property type="match status" value="1"/>
</dbReference>
<dbReference type="InterPro" id="IPR002303">
    <property type="entry name" value="Valyl-tRNA_ligase"/>
</dbReference>
<dbReference type="PROSITE" id="PS00178">
    <property type="entry name" value="AA_TRNA_LIGASE_I"/>
    <property type="match status" value="1"/>
</dbReference>
<dbReference type="HAMAP" id="MF_02004">
    <property type="entry name" value="Val_tRNA_synth_type1"/>
    <property type="match status" value="1"/>
</dbReference>
<dbReference type="FunFam" id="3.40.50.620:FF:000032">
    <property type="entry name" value="Valine--tRNA ligase"/>
    <property type="match status" value="1"/>
</dbReference>
<dbReference type="InterPro" id="IPR009080">
    <property type="entry name" value="tRNAsynth_Ia_anticodon-bd"/>
</dbReference>
<gene>
    <name evidence="12" type="primary">valS</name>
    <name evidence="16" type="ORF">GJE22_03675</name>
</gene>
<feature type="domain" description="Methionyl/Valyl/Leucyl/Isoleucyl-tRNA synthetase anticodon-binding" evidence="14">
    <location>
        <begin position="620"/>
        <end position="774"/>
    </location>
</feature>
<evidence type="ECO:0000256" key="12">
    <source>
        <dbReference type="HAMAP-Rule" id="MF_02004"/>
    </source>
</evidence>
<evidence type="ECO:0000256" key="8">
    <source>
        <dbReference type="ARBA" id="ARBA00023054"/>
    </source>
</evidence>
<feature type="coiled-coil region" evidence="12">
    <location>
        <begin position="834"/>
        <end position="896"/>
    </location>
</feature>
<dbReference type="InterPro" id="IPR013155">
    <property type="entry name" value="M/V/L/I-tRNA-synth_anticd-bd"/>
</dbReference>
<evidence type="ECO:0000256" key="10">
    <source>
        <dbReference type="ARBA" id="ARBA00047552"/>
    </source>
</evidence>
<comment type="subcellular location">
    <subcellularLocation>
        <location evidence="1 12">Cytoplasm</location>
    </subcellularLocation>
</comment>
<keyword evidence="17" id="KW-1185">Reference proteome</keyword>
<dbReference type="SUPFAM" id="SSF50677">
    <property type="entry name" value="ValRS/IleRS/LeuRS editing domain"/>
    <property type="match status" value="1"/>
</dbReference>
<evidence type="ECO:0000256" key="2">
    <source>
        <dbReference type="ARBA" id="ARBA00011245"/>
    </source>
</evidence>
<dbReference type="EC" id="6.1.1.9" evidence="12"/>
<comment type="subunit">
    <text evidence="2 12">Monomer.</text>
</comment>